<comment type="caution">
    <text evidence="2">The sequence shown here is derived from an EMBL/GenBank/DDBJ whole genome shotgun (WGS) entry which is preliminary data.</text>
</comment>
<evidence type="ECO:0000313" key="2">
    <source>
        <dbReference type="EMBL" id="GMH81019.1"/>
    </source>
</evidence>
<accession>A0A9W7EHA9</accession>
<evidence type="ECO:0000256" key="1">
    <source>
        <dbReference type="SAM" id="MobiDB-lite"/>
    </source>
</evidence>
<feature type="compositionally biased region" description="Pro residues" evidence="1">
    <location>
        <begin position="300"/>
        <end position="315"/>
    </location>
</feature>
<proteinExistence type="predicted"/>
<organism evidence="2 3">
    <name type="scientific">Triparma laevis f. inornata</name>
    <dbReference type="NCBI Taxonomy" id="1714386"/>
    <lineage>
        <taxon>Eukaryota</taxon>
        <taxon>Sar</taxon>
        <taxon>Stramenopiles</taxon>
        <taxon>Ochrophyta</taxon>
        <taxon>Bolidophyceae</taxon>
        <taxon>Parmales</taxon>
        <taxon>Triparmaceae</taxon>
        <taxon>Triparma</taxon>
    </lineage>
</organism>
<protein>
    <submittedName>
        <fullName evidence="2">Uncharacterized protein</fullName>
    </submittedName>
</protein>
<evidence type="ECO:0000313" key="3">
    <source>
        <dbReference type="Proteomes" id="UP001162640"/>
    </source>
</evidence>
<feature type="compositionally biased region" description="Low complexity" evidence="1">
    <location>
        <begin position="356"/>
        <end position="383"/>
    </location>
</feature>
<feature type="compositionally biased region" description="Polar residues" evidence="1">
    <location>
        <begin position="439"/>
        <end position="454"/>
    </location>
</feature>
<feature type="compositionally biased region" description="Basic and acidic residues" evidence="1">
    <location>
        <begin position="462"/>
        <end position="479"/>
    </location>
</feature>
<dbReference type="EMBL" id="BLQM01000293">
    <property type="protein sequence ID" value="GMH81019.1"/>
    <property type="molecule type" value="Genomic_DNA"/>
</dbReference>
<feature type="compositionally biased region" description="Polar residues" evidence="1">
    <location>
        <begin position="257"/>
        <end position="268"/>
    </location>
</feature>
<feature type="compositionally biased region" description="Pro residues" evidence="1">
    <location>
        <begin position="216"/>
        <end position="228"/>
    </location>
</feature>
<name>A0A9W7EHA9_9STRA</name>
<dbReference type="Proteomes" id="UP001162640">
    <property type="component" value="Unassembled WGS sequence"/>
</dbReference>
<feature type="compositionally biased region" description="Low complexity" evidence="1">
    <location>
        <begin position="402"/>
        <end position="438"/>
    </location>
</feature>
<reference evidence="3" key="1">
    <citation type="journal article" date="2023" name="Commun. Biol.">
        <title>Genome analysis of Parmales, the sister group of diatoms, reveals the evolutionary specialization of diatoms from phago-mixotrophs to photoautotrophs.</title>
        <authorList>
            <person name="Ban H."/>
            <person name="Sato S."/>
            <person name="Yoshikawa S."/>
            <person name="Yamada K."/>
            <person name="Nakamura Y."/>
            <person name="Ichinomiya M."/>
            <person name="Sato N."/>
            <person name="Blanc-Mathieu R."/>
            <person name="Endo H."/>
            <person name="Kuwata A."/>
            <person name="Ogata H."/>
        </authorList>
    </citation>
    <scope>NUCLEOTIDE SEQUENCE [LARGE SCALE GENOMIC DNA]</scope>
</reference>
<sequence length="488" mass="53589">MSNAFQVFTETEDVGKRLKTSKKRIFYRFGFLSDLEKKHEIIMVHSLMSGKKLVFLNGKKVHGSQSMKAAFCLDLEVSGSLVQVGASETEQYYLRIDGVNFRDLQYYSPPLSSPTSNMTEDQRQELERAHAHQVMHDLDQDLELAMKMQEEEHEVVRRASVIESEDERMARELQLQFDKEHEEHEEYLRKSGVDVSTLRRPSAAPPSFTQVSIPPAAQPQPEKVPQPEPSVDLLSFDDDDQQATSLPPVPPIDDSYFSPNNLEFTSHPENPPPDVNSSFSAFDDDEDETKNLKEAALPVPIKPTPSTSSPPPRPKPAGMKPPSGMKPPPELTTTKVYNDARGNLSALDDLHPEDFLTLTEASSSSTTTSTSVSTAISPSSTITQPKRSSFDALDPLANLSKTTTTATNPSPNSTNSPTYQTLSNTPASTTATANSVSTGLSNLSVVGRTMSSRNPFDAYDTALRESKEKDGKIDKKAGDDAFAGLGSF</sequence>
<dbReference type="AlphaFoldDB" id="A0A9W7EHA9"/>
<gene>
    <name evidence="2" type="ORF">TL16_g08794</name>
</gene>
<feature type="region of interest" description="Disordered" evidence="1">
    <location>
        <begin position="188"/>
        <end position="488"/>
    </location>
</feature>